<gene>
    <name evidence="1" type="ORF">SAMN04488109_2061</name>
</gene>
<evidence type="ECO:0000313" key="2">
    <source>
        <dbReference type="Proteomes" id="UP000184212"/>
    </source>
</evidence>
<name>A0A1M5N265_9BACT</name>
<organism evidence="1 2">
    <name type="scientific">Chryseolinea serpens</name>
    <dbReference type="NCBI Taxonomy" id="947013"/>
    <lineage>
        <taxon>Bacteria</taxon>
        <taxon>Pseudomonadati</taxon>
        <taxon>Bacteroidota</taxon>
        <taxon>Cytophagia</taxon>
        <taxon>Cytophagales</taxon>
        <taxon>Fulvivirgaceae</taxon>
        <taxon>Chryseolinea</taxon>
    </lineage>
</organism>
<keyword evidence="2" id="KW-1185">Reference proteome</keyword>
<reference evidence="1 2" key="1">
    <citation type="submission" date="2016-11" db="EMBL/GenBank/DDBJ databases">
        <authorList>
            <person name="Jaros S."/>
            <person name="Januszkiewicz K."/>
            <person name="Wedrychowicz H."/>
        </authorList>
    </citation>
    <scope>NUCLEOTIDE SEQUENCE [LARGE SCALE GENOMIC DNA]</scope>
    <source>
        <strain evidence="1 2">DSM 24574</strain>
    </source>
</reference>
<dbReference type="AlphaFoldDB" id="A0A1M5N265"/>
<sequence length="96" mass="10780">MPISRSAANVPAQVRLTQWVRNKGEALVAHDLRFCDGLKPRPKPVQLRPVADGQKQNVFIRTLIAALESLERFLSNTVNFAYVQFLAHQLQGAVEK</sequence>
<dbReference type="EMBL" id="FQWQ01000001">
    <property type="protein sequence ID" value="SHG83567.1"/>
    <property type="molecule type" value="Genomic_DNA"/>
</dbReference>
<accession>A0A1M5N265</accession>
<dbReference type="STRING" id="947013.SAMN04488109_2061"/>
<proteinExistence type="predicted"/>
<dbReference type="Proteomes" id="UP000184212">
    <property type="component" value="Unassembled WGS sequence"/>
</dbReference>
<protein>
    <submittedName>
        <fullName evidence="1">Uncharacterized protein</fullName>
    </submittedName>
</protein>
<evidence type="ECO:0000313" key="1">
    <source>
        <dbReference type="EMBL" id="SHG83567.1"/>
    </source>
</evidence>